<feature type="transmembrane region" description="Helical" evidence="1">
    <location>
        <begin position="176"/>
        <end position="193"/>
    </location>
</feature>
<accession>A0A8C8LVY3</accession>
<evidence type="ECO:0000313" key="3">
    <source>
        <dbReference type="Proteomes" id="UP000694402"/>
    </source>
</evidence>
<sequence length="254" mass="27266">MTSYNRADSSSIPVLLSTLVLMLGLAARCVVQAMPSEDSPQAAQASVSLRSLVTGTCKDVHKYVESVVGTNVIESTVESVLLYLESVLGQENVYTMAMFFEMLIRFLAEGAASGLNVIAVYVTEILRVTGVDVQLPFPHFTPEGVAMVGQWALLALIGYWVLSIVLRLLVGVVRRVFWMLKAGTALWLFGLIVSDVKAGSDTTAVRLAGLVLGCALLGLASYGSEKTIHVEDRLSILEGRVKAVERRKGDGMGG</sequence>
<dbReference type="PANTHER" id="PTHR14550">
    <property type="entry name" value="TRANSMEMBRANE PROTEIN 109"/>
    <property type="match status" value="1"/>
</dbReference>
<keyword evidence="1" id="KW-0472">Membrane</keyword>
<dbReference type="GeneTree" id="ENSGT00510000052596"/>
<reference evidence="2" key="1">
    <citation type="submission" date="2025-08" db="UniProtKB">
        <authorList>
            <consortium name="Ensembl"/>
        </authorList>
    </citation>
    <scope>IDENTIFICATION</scope>
</reference>
<dbReference type="RefSeq" id="XP_024238444.1">
    <property type="nucleotide sequence ID" value="XM_024382676.2"/>
</dbReference>
<evidence type="ECO:0000256" key="1">
    <source>
        <dbReference type="SAM" id="Phobius"/>
    </source>
</evidence>
<dbReference type="GeneID" id="112220783"/>
<evidence type="ECO:0000313" key="2">
    <source>
        <dbReference type="Ensembl" id="ENSOTSP00005046221.1"/>
    </source>
</evidence>
<dbReference type="PANTHER" id="PTHR14550:SF2">
    <property type="entry name" value="TRANSMEMBRANE PROTEIN 109"/>
    <property type="match status" value="1"/>
</dbReference>
<dbReference type="Ensembl" id="ENSOTST00005050246.2">
    <property type="protein sequence ID" value="ENSOTSP00005046221.1"/>
    <property type="gene ID" value="ENSOTSG00005022410.2"/>
</dbReference>
<keyword evidence="3" id="KW-1185">Reference proteome</keyword>
<name>A0A8C8LVY3_ONCTS</name>
<dbReference type="InterPro" id="IPR039492">
    <property type="entry name" value="TMEM109"/>
</dbReference>
<dbReference type="GO" id="GO:0042771">
    <property type="term" value="P:intrinsic apoptotic signaling pathway in response to DNA damage by p53 class mediator"/>
    <property type="evidence" value="ECO:0007669"/>
    <property type="project" value="TreeGrafter"/>
</dbReference>
<dbReference type="Proteomes" id="UP000694402">
    <property type="component" value="Unassembled WGS sequence"/>
</dbReference>
<gene>
    <name evidence="2" type="primary">LOC112220783</name>
</gene>
<dbReference type="GO" id="GO:0071480">
    <property type="term" value="P:cellular response to gamma radiation"/>
    <property type="evidence" value="ECO:0007669"/>
    <property type="project" value="InterPro"/>
</dbReference>
<proteinExistence type="predicted"/>
<dbReference type="AlphaFoldDB" id="A0A8C8LVY3"/>
<organism evidence="2 3">
    <name type="scientific">Oncorhynchus tshawytscha</name>
    <name type="common">Chinook salmon</name>
    <name type="synonym">Salmo tshawytscha</name>
    <dbReference type="NCBI Taxonomy" id="74940"/>
    <lineage>
        <taxon>Eukaryota</taxon>
        <taxon>Metazoa</taxon>
        <taxon>Chordata</taxon>
        <taxon>Craniata</taxon>
        <taxon>Vertebrata</taxon>
        <taxon>Euteleostomi</taxon>
        <taxon>Actinopterygii</taxon>
        <taxon>Neopterygii</taxon>
        <taxon>Teleostei</taxon>
        <taxon>Protacanthopterygii</taxon>
        <taxon>Salmoniformes</taxon>
        <taxon>Salmonidae</taxon>
        <taxon>Salmoninae</taxon>
        <taxon>Oncorhynchus</taxon>
    </lineage>
</organism>
<reference evidence="2" key="2">
    <citation type="submission" date="2025-09" db="UniProtKB">
        <authorList>
            <consortium name="Ensembl"/>
        </authorList>
    </citation>
    <scope>IDENTIFICATION</scope>
</reference>
<protein>
    <recommendedName>
        <fullName evidence="4">Transmembrane protein 109-like</fullName>
    </recommendedName>
</protein>
<keyword evidence="1" id="KW-1133">Transmembrane helix</keyword>
<keyword evidence="1" id="KW-0812">Transmembrane</keyword>
<feature type="transmembrane region" description="Helical" evidence="1">
    <location>
        <begin position="106"/>
        <end position="128"/>
    </location>
</feature>
<feature type="transmembrane region" description="Helical" evidence="1">
    <location>
        <begin position="148"/>
        <end position="169"/>
    </location>
</feature>
<feature type="transmembrane region" description="Helical" evidence="1">
    <location>
        <begin position="205"/>
        <end position="223"/>
    </location>
</feature>
<dbReference type="KEGG" id="otw:112220783"/>
<evidence type="ECO:0008006" key="4">
    <source>
        <dbReference type="Google" id="ProtNLM"/>
    </source>
</evidence>
<feature type="transmembrane region" description="Helical" evidence="1">
    <location>
        <begin position="12"/>
        <end position="31"/>
    </location>
</feature>
<dbReference type="Pfam" id="PF14965">
    <property type="entry name" value="BRI3BP"/>
    <property type="match status" value="1"/>
</dbReference>